<evidence type="ECO:0000256" key="1">
    <source>
        <dbReference type="ARBA" id="ARBA00004496"/>
    </source>
</evidence>
<gene>
    <name evidence="8" type="primary">eccA</name>
    <name evidence="8" type="ORF">VZC37_04285</name>
</gene>
<evidence type="ECO:0000313" key="9">
    <source>
        <dbReference type="Proteomes" id="UP001347146"/>
    </source>
</evidence>
<keyword evidence="5" id="KW-0067">ATP-binding</keyword>
<comment type="caution">
    <text evidence="8">The sequence shown here is derived from an EMBL/GenBank/DDBJ whole genome shotgun (WGS) entry which is preliminary data.</text>
</comment>
<evidence type="ECO:0000259" key="7">
    <source>
        <dbReference type="SMART" id="SM00382"/>
    </source>
</evidence>
<dbReference type="Gene3D" id="1.10.8.60">
    <property type="match status" value="1"/>
</dbReference>
<protein>
    <submittedName>
        <fullName evidence="8">Type VII secretion AAA-ATPase EccA</fullName>
    </submittedName>
</protein>
<dbReference type="RefSeq" id="WP_330431162.1">
    <property type="nucleotide sequence ID" value="NZ_JAZDUF010000001.1"/>
</dbReference>
<dbReference type="Gene3D" id="1.25.40.10">
    <property type="entry name" value="Tetratricopeptide repeat domain"/>
    <property type="match status" value="1"/>
</dbReference>
<dbReference type="Pfam" id="PF17866">
    <property type="entry name" value="AAA_lid_6"/>
    <property type="match status" value="1"/>
</dbReference>
<dbReference type="InterPro" id="IPR049078">
    <property type="entry name" value="T7SS_EccA1-like_N"/>
</dbReference>
<dbReference type="SUPFAM" id="SSF52540">
    <property type="entry name" value="P-loop containing nucleoside triphosphate hydrolases"/>
    <property type="match status" value="1"/>
</dbReference>
<evidence type="ECO:0000256" key="5">
    <source>
        <dbReference type="ARBA" id="ARBA00022840"/>
    </source>
</evidence>
<dbReference type="InterPro" id="IPR000641">
    <property type="entry name" value="CbxX/CfxQ"/>
</dbReference>
<accession>A0ABU7M8V5</accession>
<dbReference type="PROSITE" id="PS50005">
    <property type="entry name" value="TPR"/>
    <property type="match status" value="1"/>
</dbReference>
<dbReference type="Pfam" id="PF21545">
    <property type="entry name" value="T7SS_EccA1_N"/>
    <property type="match status" value="1"/>
</dbReference>
<evidence type="ECO:0000256" key="6">
    <source>
        <dbReference type="PROSITE-ProRule" id="PRU00339"/>
    </source>
</evidence>
<keyword evidence="3" id="KW-0963">Cytoplasm</keyword>
<dbReference type="Pfam" id="PF00004">
    <property type="entry name" value="AAA"/>
    <property type="match status" value="1"/>
</dbReference>
<dbReference type="InterPro" id="IPR050773">
    <property type="entry name" value="CbxX/CfxQ_RuBisCO_ESX"/>
</dbReference>
<dbReference type="Gene3D" id="3.40.50.300">
    <property type="entry name" value="P-loop containing nucleotide triphosphate hydrolases"/>
    <property type="match status" value="1"/>
</dbReference>
<comment type="similarity">
    <text evidence="2">Belongs to the CbxX/CfxQ family.</text>
</comment>
<dbReference type="InterPro" id="IPR041627">
    <property type="entry name" value="AAA_lid_6"/>
</dbReference>
<dbReference type="SMART" id="SM00382">
    <property type="entry name" value="AAA"/>
    <property type="match status" value="1"/>
</dbReference>
<reference evidence="8 9" key="1">
    <citation type="submission" date="2024-01" db="EMBL/GenBank/DDBJ databases">
        <title>Draft genome sequence of Gordonia sp. LSe1-13.</title>
        <authorList>
            <person name="Suphannarot A."/>
            <person name="Mingma R."/>
        </authorList>
    </citation>
    <scope>NUCLEOTIDE SEQUENCE [LARGE SCALE GENOMIC DNA]</scope>
    <source>
        <strain evidence="8 9">LSe1-13</strain>
    </source>
</reference>
<dbReference type="InterPro" id="IPR011990">
    <property type="entry name" value="TPR-like_helical_dom_sf"/>
</dbReference>
<evidence type="ECO:0000256" key="3">
    <source>
        <dbReference type="ARBA" id="ARBA00022490"/>
    </source>
</evidence>
<evidence type="ECO:0000256" key="2">
    <source>
        <dbReference type="ARBA" id="ARBA00010378"/>
    </source>
</evidence>
<dbReference type="CDD" id="cd00009">
    <property type="entry name" value="AAA"/>
    <property type="match status" value="1"/>
</dbReference>
<dbReference type="PANTHER" id="PTHR43392:SF2">
    <property type="entry name" value="AAA-TYPE ATPASE FAMILY PROTEIN _ ANKYRIN REPEAT FAMILY PROTEIN"/>
    <property type="match status" value="1"/>
</dbReference>
<keyword evidence="4" id="KW-0547">Nucleotide-binding</keyword>
<comment type="subcellular location">
    <subcellularLocation>
        <location evidence="1">Cytoplasm</location>
    </subcellularLocation>
</comment>
<dbReference type="SUPFAM" id="SSF48452">
    <property type="entry name" value="TPR-like"/>
    <property type="match status" value="1"/>
</dbReference>
<dbReference type="InterPro" id="IPR023835">
    <property type="entry name" value="T7SS_EccA"/>
</dbReference>
<dbReference type="InterPro" id="IPR003593">
    <property type="entry name" value="AAA+_ATPase"/>
</dbReference>
<sequence>MADVRKARQLFELGVLSLGIAVEGQEPINNPQQATKAFTRASEWDPSMADAWLGRLVCGEETDEVLLALYRNRSGIGHEQRRLGLPARTLSGRWTVAHINYPMTDATEAAAAYAASLTRGQDYAGAQEVLDEIPAAHRTSIVEFVQAFLYVSTQRWPDVLTALRRSDRWNDTFLQAAADNMVGMACVQMGMFGEGIRRLQNVIDGPIPALATHAMFLHGLALREQGQEDKARTMFEQAYARDPNSPAGQALKSPTYRLVITSPDQIAERRDPWDPNSVDDPTESLVSETADHPEMAEMVTDAQRELSDQIGLESVKEQVAKLQSAATLAKVRADRGLNTAARSLHLAFTGPPGTGKTTVARIVAKIYCGLGFIKTDKVIEATRRDLVGEHLGSTAPKTSAVIDSAMDGVLFIDEAYTLIQQGLSGGDAFGKEAVDTLLARMEDDRDRLVVIIAGYDSEIDRLLSSNDGLASRFARRVRFESYTPDELARIGDFIARRRDSLLTPESVSMLEQACTPLYHDVREGPSGLRRASDVAGNGRFIRNIVEAAEEEREYRLSTSPDLAALSEDELMRIEVDDVRTALRNVLAGLQRSP</sequence>
<feature type="domain" description="AAA+ ATPase" evidence="7">
    <location>
        <begin position="342"/>
        <end position="483"/>
    </location>
</feature>
<dbReference type="PRINTS" id="PR00819">
    <property type="entry name" value="CBXCFQXSUPER"/>
</dbReference>
<keyword evidence="6" id="KW-0802">TPR repeat</keyword>
<dbReference type="PANTHER" id="PTHR43392">
    <property type="entry name" value="AAA-TYPE ATPASE FAMILY PROTEIN / ANKYRIN REPEAT FAMILY PROTEIN"/>
    <property type="match status" value="1"/>
</dbReference>
<proteinExistence type="inferred from homology"/>
<dbReference type="InterPro" id="IPR003959">
    <property type="entry name" value="ATPase_AAA_core"/>
</dbReference>
<dbReference type="Proteomes" id="UP001347146">
    <property type="component" value="Unassembled WGS sequence"/>
</dbReference>
<name>A0ABU7M8V5_9ACTN</name>
<dbReference type="InterPro" id="IPR027417">
    <property type="entry name" value="P-loop_NTPase"/>
</dbReference>
<organism evidence="8 9">
    <name type="scientific">Gordonia sesuvii</name>
    <dbReference type="NCBI Taxonomy" id="3116777"/>
    <lineage>
        <taxon>Bacteria</taxon>
        <taxon>Bacillati</taxon>
        <taxon>Actinomycetota</taxon>
        <taxon>Actinomycetes</taxon>
        <taxon>Mycobacteriales</taxon>
        <taxon>Gordoniaceae</taxon>
        <taxon>Gordonia</taxon>
    </lineage>
</organism>
<evidence type="ECO:0000256" key="4">
    <source>
        <dbReference type="ARBA" id="ARBA00022741"/>
    </source>
</evidence>
<dbReference type="InterPro" id="IPR019734">
    <property type="entry name" value="TPR_rpt"/>
</dbReference>
<feature type="repeat" description="TPR" evidence="6">
    <location>
        <begin position="212"/>
        <end position="245"/>
    </location>
</feature>
<dbReference type="EMBL" id="JAZDUF010000001">
    <property type="protein sequence ID" value="MEE3849535.1"/>
    <property type="molecule type" value="Genomic_DNA"/>
</dbReference>
<evidence type="ECO:0000313" key="8">
    <source>
        <dbReference type="EMBL" id="MEE3849535.1"/>
    </source>
</evidence>
<keyword evidence="9" id="KW-1185">Reference proteome</keyword>
<dbReference type="NCBIfam" id="TIGR03922">
    <property type="entry name" value="T7SS_EccA"/>
    <property type="match status" value="1"/>
</dbReference>